<dbReference type="AlphaFoldDB" id="A0A9E7MYQ0"/>
<gene>
    <name evidence="1" type="ORF">NF865_03665</name>
</gene>
<protein>
    <submittedName>
        <fullName evidence="1">DUF1102 domain-containing protein</fullName>
    </submittedName>
</protein>
<keyword evidence="2" id="KW-1185">Reference proteome</keyword>
<dbReference type="RefSeq" id="WP_253305241.1">
    <property type="nucleotide sequence ID" value="NZ_CP099582.1"/>
</dbReference>
<accession>A0A9E7MYQ0</accession>
<dbReference type="EMBL" id="CP099582">
    <property type="protein sequence ID" value="USS41300.1"/>
    <property type="molecule type" value="Genomic_DNA"/>
</dbReference>
<evidence type="ECO:0000313" key="2">
    <source>
        <dbReference type="Proteomes" id="UP001055732"/>
    </source>
</evidence>
<organism evidence="1 2">
    <name type="scientific">Thermococcus aggregans</name>
    <dbReference type="NCBI Taxonomy" id="110163"/>
    <lineage>
        <taxon>Archaea</taxon>
        <taxon>Methanobacteriati</taxon>
        <taxon>Methanobacteriota</taxon>
        <taxon>Thermococci</taxon>
        <taxon>Thermococcales</taxon>
        <taxon>Thermococcaceae</taxon>
        <taxon>Thermococcus</taxon>
    </lineage>
</organism>
<reference evidence="1" key="2">
    <citation type="submission" date="2022-06" db="EMBL/GenBank/DDBJ databases">
        <authorList>
            <person name="Park Y.-J."/>
        </authorList>
    </citation>
    <scope>NUCLEOTIDE SEQUENCE</scope>
    <source>
        <strain evidence="1">TY</strain>
    </source>
</reference>
<evidence type="ECO:0000313" key="1">
    <source>
        <dbReference type="EMBL" id="USS41300.1"/>
    </source>
</evidence>
<sequence>MNKLIGLAILLIGMMLAVGAGATFRYYEADRGITVAIVSDENEFIDLTPAQPYAYLNNGKLTIEISTNNPNYNETLGFGRGLSPNTTYVFEHMFNVSNELWENNETDFPICVQISITQGSGVEIFEGDWAETSGTQLQFTVYHNTPVSVGMVFDTSNMGLSVNPGDIQVQMSIHAWKGTCD</sequence>
<dbReference type="Proteomes" id="UP001055732">
    <property type="component" value="Chromosome"/>
</dbReference>
<dbReference type="InterPro" id="IPR009482">
    <property type="entry name" value="DUF1102"/>
</dbReference>
<proteinExistence type="predicted"/>
<reference evidence="1" key="1">
    <citation type="journal article" date="1998" name="Int. J. Syst. Bacteriol. 48 Pt">
        <title>Thermococcus guaymasensis sp. nov. and Thermococcus aggregans sp. nov., two novel thermophilic archaea isolated from the Guaymas Basin hydrothermal vent site.</title>
        <authorList>
            <person name="Canganella F."/>
            <person name="Jones W.J."/>
            <person name="Gambacorta A."/>
            <person name="Antranikian G."/>
        </authorList>
    </citation>
    <scope>NUCLEOTIDE SEQUENCE</scope>
    <source>
        <strain evidence="1">TY</strain>
    </source>
</reference>
<dbReference type="Pfam" id="PF06510">
    <property type="entry name" value="DUF1102"/>
    <property type="match status" value="1"/>
</dbReference>
<dbReference type="KEGG" id="tagg:NF865_03665"/>
<name>A0A9E7MYQ0_THEAG</name>